<feature type="compositionally biased region" description="Pro residues" evidence="8">
    <location>
        <begin position="162"/>
        <end position="176"/>
    </location>
</feature>
<evidence type="ECO:0000256" key="4">
    <source>
        <dbReference type="ARBA" id="ARBA00022490"/>
    </source>
</evidence>
<dbReference type="InterPro" id="IPR036028">
    <property type="entry name" value="SH3-like_dom_sf"/>
</dbReference>
<dbReference type="CDD" id="cd14473">
    <property type="entry name" value="FERM_B-lobe"/>
    <property type="match status" value="1"/>
</dbReference>
<dbReference type="AlphaFoldDB" id="A0AAV9RV78"/>
<dbReference type="Pfam" id="PF07653">
    <property type="entry name" value="SH3_2"/>
    <property type="match status" value="1"/>
</dbReference>
<organism evidence="12 13">
    <name type="scientific">Crenichthys baileyi</name>
    <name type="common">White River springfish</name>
    <dbReference type="NCBI Taxonomy" id="28760"/>
    <lineage>
        <taxon>Eukaryota</taxon>
        <taxon>Metazoa</taxon>
        <taxon>Chordata</taxon>
        <taxon>Craniata</taxon>
        <taxon>Vertebrata</taxon>
        <taxon>Euteleostomi</taxon>
        <taxon>Actinopterygii</taxon>
        <taxon>Neopterygii</taxon>
        <taxon>Teleostei</taxon>
        <taxon>Neoteleostei</taxon>
        <taxon>Acanthomorphata</taxon>
        <taxon>Ovalentaria</taxon>
        <taxon>Atherinomorphae</taxon>
        <taxon>Cyprinodontiformes</taxon>
        <taxon>Goodeidae</taxon>
        <taxon>Crenichthys</taxon>
    </lineage>
</organism>
<proteinExistence type="inferred from homology"/>
<dbReference type="Pfam" id="PF00784">
    <property type="entry name" value="MyTH4"/>
    <property type="match status" value="1"/>
</dbReference>
<accession>A0AAV9RV78</accession>
<dbReference type="Gene3D" id="2.30.29.30">
    <property type="entry name" value="Pleckstrin-homology domain (PH domain)/Phosphotyrosine-binding domain (PTB)"/>
    <property type="match status" value="2"/>
</dbReference>
<keyword evidence="3 7" id="KW-0728">SH3 domain</keyword>
<feature type="compositionally biased region" description="Polar residues" evidence="8">
    <location>
        <begin position="556"/>
        <end position="581"/>
    </location>
</feature>
<protein>
    <recommendedName>
        <fullName evidence="14">Myosin XVB</fullName>
    </recommendedName>
</protein>
<evidence type="ECO:0000259" key="9">
    <source>
        <dbReference type="PROSITE" id="PS50002"/>
    </source>
</evidence>
<feature type="region of interest" description="Disordered" evidence="8">
    <location>
        <begin position="73"/>
        <end position="184"/>
    </location>
</feature>
<sequence>MGGCTGSLSSPPVLNVLYNATVEQTEVGLGSFHNPIRCLPSGVGGQKMKRALWSGSGLRSGVECGGPIGAVKRACSPPNKKPDPPKEPTPSPPTEPLPEPTSTIREIIKQFNSRPQPEPKPFEPIRSPSKTFIKKTDPKQEALAKLKNKGPVTQPKKQWVSHPPPPPPKSPLPQLSPPSTRGRTVISNNMRLKQRPLEEIFGFQGSQYPPPVPPDSPPPPPLQAPVVLNIPDPPPMTAPSNSLDEMSDDEHKQSQLHRFSAGVYFAHFNMPGKLFLRKEVFYPREVFSRPYILNLLCEQIMRDTYSDSCVRIDSEERRKMKDLLANFKVGTNIKTIQDDNMKKRIVIAARDNWKNYFSRLYTLTPHDGDAQILGVSHRGIRLLKVVNASGINPKHLRLLKGYSFAEVLSVNLQEASKVKLELKTENLVLQSTRAPQITAMIEVFLEELIKDSGHVVAIKSFVTDDKTLLSFSKGDIIKLQAMEVLQTGWEFGTTGGRSGLFPQDLTQPCAAPDYHWLHLDRRDDRRKSMRNAKPVSLFKEPSPFPTNKHIANNHSVQSTQEPMNPTSVQGSLQRSAQSSRQGSDHDLEVFSAMADFATKYFRVGTTGVPVTGRTFSDAVQHTEVPIQESLILYNDSEISDLAVKCFKKLMQFMGEIQPENKTTQADCLNHILLLGQEKEILRDEIYCQVIKQSTNNSTRSSCTFGWRLLNLITGFFPCSDILHPYVMHHLQEISQDNDHPYQEMAAVCQDNLQRSMIFGGRRNIPSQVEMEAVLTGKTSQRMIIQLPGGAEFPVKIRSFSVVVDVVTELCGNMGILEFAEVKEFSILAKRLQDGMVRPLHPEEYLFDFLLDDGSISLSLWRVLWEKPLFFRNELFVDFHYQQLLEEYLHGKIIIPRAGGISSIQQIAELAALQHLAQGLKDQPSLPKVKEYLPPQDGLASKAEEIQSFCHNKLAAMQSLSPKDAKIRFIEFLRNLPLFGSNTFLVQKVSQRGCPSPCLVCLNKEGVLFLHPKTQEQVFFISLEKILSMRTIRPKKEGKVPTLEIHFGNAGKPQNILLHLKEAKELCHMLALTIEELIQPSLTS</sequence>
<keyword evidence="6" id="KW-0009">Actin-binding</keyword>
<evidence type="ECO:0000256" key="3">
    <source>
        <dbReference type="ARBA" id="ARBA00022443"/>
    </source>
</evidence>
<dbReference type="SMART" id="SM00326">
    <property type="entry name" value="SH3"/>
    <property type="match status" value="1"/>
</dbReference>
<dbReference type="SUPFAM" id="SSF50044">
    <property type="entry name" value="SH3-domain"/>
    <property type="match status" value="1"/>
</dbReference>
<dbReference type="SMART" id="SM00139">
    <property type="entry name" value="MyTH4"/>
    <property type="match status" value="1"/>
</dbReference>
<dbReference type="InterPro" id="IPR038185">
    <property type="entry name" value="MyTH4_dom_sf"/>
</dbReference>
<evidence type="ECO:0000259" key="10">
    <source>
        <dbReference type="PROSITE" id="PS50057"/>
    </source>
</evidence>
<evidence type="ECO:0000256" key="2">
    <source>
        <dbReference type="ARBA" id="ARBA00008314"/>
    </source>
</evidence>
<comment type="similarity">
    <text evidence="2">Belongs to the TRAFAC class myosin-kinesin ATPase superfamily. Myosin family.</text>
</comment>
<name>A0AAV9RV78_9TELE</name>
<evidence type="ECO:0000256" key="6">
    <source>
        <dbReference type="ARBA" id="ARBA00023203"/>
    </source>
</evidence>
<feature type="domain" description="MyTH4" evidence="11">
    <location>
        <begin position="621"/>
        <end position="774"/>
    </location>
</feature>
<comment type="subcellular location">
    <subcellularLocation>
        <location evidence="1">Cytoplasm</location>
    </subcellularLocation>
</comment>
<dbReference type="Gene3D" id="2.30.30.40">
    <property type="entry name" value="SH3 Domains"/>
    <property type="match status" value="1"/>
</dbReference>
<dbReference type="Proteomes" id="UP001311232">
    <property type="component" value="Unassembled WGS sequence"/>
</dbReference>
<dbReference type="InterPro" id="IPR035963">
    <property type="entry name" value="FERM_2"/>
</dbReference>
<dbReference type="InterPro" id="IPR001452">
    <property type="entry name" value="SH3_domain"/>
</dbReference>
<dbReference type="InterPro" id="IPR000857">
    <property type="entry name" value="MyTH4_dom"/>
</dbReference>
<dbReference type="GO" id="GO:0003779">
    <property type="term" value="F:actin binding"/>
    <property type="evidence" value="ECO:0007669"/>
    <property type="project" value="UniProtKB-KW"/>
</dbReference>
<evidence type="ECO:0000313" key="12">
    <source>
        <dbReference type="EMBL" id="KAK5612960.1"/>
    </source>
</evidence>
<keyword evidence="4" id="KW-0963">Cytoplasm</keyword>
<keyword evidence="5" id="KW-0677">Repeat</keyword>
<dbReference type="Gene3D" id="1.25.40.530">
    <property type="entry name" value="MyTH4 domain"/>
    <property type="match status" value="1"/>
</dbReference>
<dbReference type="SUPFAM" id="SSF47031">
    <property type="entry name" value="Second domain of FERM"/>
    <property type="match status" value="1"/>
</dbReference>
<evidence type="ECO:0000259" key="11">
    <source>
        <dbReference type="PROSITE" id="PS51016"/>
    </source>
</evidence>
<evidence type="ECO:0000313" key="13">
    <source>
        <dbReference type="Proteomes" id="UP001311232"/>
    </source>
</evidence>
<comment type="caution">
    <text evidence="12">The sequence shown here is derived from an EMBL/GenBank/DDBJ whole genome shotgun (WGS) entry which is preliminary data.</text>
</comment>
<feature type="compositionally biased region" description="Basic and acidic residues" evidence="8">
    <location>
        <begin position="134"/>
        <end position="144"/>
    </location>
</feature>
<dbReference type="InterPro" id="IPR019749">
    <property type="entry name" value="Band_41_domain"/>
</dbReference>
<dbReference type="EMBL" id="JAHHUM010001274">
    <property type="protein sequence ID" value="KAK5612960.1"/>
    <property type="molecule type" value="Genomic_DNA"/>
</dbReference>
<feature type="region of interest" description="Disordered" evidence="8">
    <location>
        <begin position="556"/>
        <end position="584"/>
    </location>
</feature>
<dbReference type="InterPro" id="IPR059004">
    <property type="entry name" value="MYO15"/>
</dbReference>
<evidence type="ECO:0000256" key="8">
    <source>
        <dbReference type="SAM" id="MobiDB-lite"/>
    </source>
</evidence>
<feature type="compositionally biased region" description="Pro residues" evidence="8">
    <location>
        <begin position="87"/>
        <end position="99"/>
    </location>
</feature>
<dbReference type="PROSITE" id="PS50057">
    <property type="entry name" value="FERM_3"/>
    <property type="match status" value="1"/>
</dbReference>
<dbReference type="PROSITE" id="PS50002">
    <property type="entry name" value="SH3"/>
    <property type="match status" value="1"/>
</dbReference>
<dbReference type="SMART" id="SM00295">
    <property type="entry name" value="B41"/>
    <property type="match status" value="1"/>
</dbReference>
<evidence type="ECO:0008006" key="14">
    <source>
        <dbReference type="Google" id="ProtNLM"/>
    </source>
</evidence>
<feature type="domain" description="SH3" evidence="9">
    <location>
        <begin position="450"/>
        <end position="511"/>
    </location>
</feature>
<dbReference type="PANTHER" id="PTHR22692:SF16">
    <property type="entry name" value="MYOSIN XVB"/>
    <property type="match status" value="1"/>
</dbReference>
<reference evidence="12 13" key="1">
    <citation type="submission" date="2021-06" db="EMBL/GenBank/DDBJ databases">
        <authorList>
            <person name="Palmer J.M."/>
        </authorList>
    </citation>
    <scope>NUCLEOTIDE SEQUENCE [LARGE SCALE GENOMIC DNA]</scope>
    <source>
        <strain evidence="12 13">MEX-2019</strain>
        <tissue evidence="12">Muscle</tissue>
    </source>
</reference>
<dbReference type="GO" id="GO:0005737">
    <property type="term" value="C:cytoplasm"/>
    <property type="evidence" value="ECO:0007669"/>
    <property type="project" value="UniProtKB-SubCell"/>
</dbReference>
<dbReference type="GO" id="GO:0005856">
    <property type="term" value="C:cytoskeleton"/>
    <property type="evidence" value="ECO:0007669"/>
    <property type="project" value="InterPro"/>
</dbReference>
<dbReference type="PROSITE" id="PS51016">
    <property type="entry name" value="MYTH4"/>
    <property type="match status" value="1"/>
</dbReference>
<dbReference type="Pfam" id="PF00373">
    <property type="entry name" value="FERM_M"/>
    <property type="match status" value="1"/>
</dbReference>
<dbReference type="InterPro" id="IPR019748">
    <property type="entry name" value="FERM_central"/>
</dbReference>
<evidence type="ECO:0000256" key="7">
    <source>
        <dbReference type="PROSITE-ProRule" id="PRU00192"/>
    </source>
</evidence>
<dbReference type="InterPro" id="IPR051567">
    <property type="entry name" value="Unconventional_Myosin_ATPase"/>
</dbReference>
<evidence type="ECO:0000256" key="5">
    <source>
        <dbReference type="ARBA" id="ARBA00022737"/>
    </source>
</evidence>
<dbReference type="Pfam" id="PF26570">
    <property type="entry name" value="MYO15"/>
    <property type="match status" value="1"/>
</dbReference>
<dbReference type="PANTHER" id="PTHR22692">
    <property type="entry name" value="MYOSIN VII, XV"/>
    <property type="match status" value="1"/>
</dbReference>
<feature type="domain" description="FERM" evidence="10">
    <location>
        <begin position="780"/>
        <end position="1083"/>
    </location>
</feature>
<dbReference type="InterPro" id="IPR011993">
    <property type="entry name" value="PH-like_dom_sf"/>
</dbReference>
<evidence type="ECO:0000256" key="1">
    <source>
        <dbReference type="ARBA" id="ARBA00004496"/>
    </source>
</evidence>
<dbReference type="InterPro" id="IPR000299">
    <property type="entry name" value="FERM_domain"/>
</dbReference>
<keyword evidence="13" id="KW-1185">Reference proteome</keyword>
<gene>
    <name evidence="12" type="ORF">CRENBAI_003831</name>
</gene>